<feature type="non-terminal residue" evidence="9">
    <location>
        <position position="1"/>
    </location>
</feature>
<dbReference type="GeneID" id="17040636"/>
<gene>
    <name evidence="9" type="ORF">COCSUDRAFT_16076</name>
</gene>
<dbReference type="PANTHER" id="PTHR22950:SF461">
    <property type="entry name" value="AMINO ACID TRANSPORTER TRANSMEMBRANE DOMAIN-CONTAINING PROTEIN"/>
    <property type="match status" value="1"/>
</dbReference>
<reference evidence="9 10" key="1">
    <citation type="journal article" date="2012" name="Genome Biol.">
        <title>The genome of the polar eukaryotic microalga coccomyxa subellipsoidea reveals traits of cold adaptation.</title>
        <authorList>
            <person name="Blanc G."/>
            <person name="Agarkova I."/>
            <person name="Grimwood J."/>
            <person name="Kuo A."/>
            <person name="Brueggeman A."/>
            <person name="Dunigan D."/>
            <person name="Gurnon J."/>
            <person name="Ladunga I."/>
            <person name="Lindquist E."/>
            <person name="Lucas S."/>
            <person name="Pangilinan J."/>
            <person name="Proschold T."/>
            <person name="Salamov A."/>
            <person name="Schmutz J."/>
            <person name="Weeks D."/>
            <person name="Yamada T."/>
            <person name="Claverie J.M."/>
            <person name="Grigoriev I."/>
            <person name="Van Etten J."/>
            <person name="Lomsadze A."/>
            <person name="Borodovsky M."/>
        </authorList>
    </citation>
    <scope>NUCLEOTIDE SEQUENCE [LARGE SCALE GENOMIC DNA]</scope>
    <source>
        <strain evidence="9 10">C-169</strain>
    </source>
</reference>
<feature type="domain" description="Amino acid transporter transmembrane" evidence="8">
    <location>
        <begin position="2"/>
        <end position="398"/>
    </location>
</feature>
<keyword evidence="4 6" id="KW-1133">Transmembrane helix</keyword>
<dbReference type="InterPro" id="IPR013057">
    <property type="entry name" value="AA_transpt_TM"/>
</dbReference>
<comment type="subcellular location">
    <subcellularLocation>
        <location evidence="1">Membrane</location>
        <topology evidence="1">Multi-pass membrane protein</topology>
    </subcellularLocation>
</comment>
<keyword evidence="3" id="KW-0813">Transport</keyword>
<evidence type="ECO:0000256" key="5">
    <source>
        <dbReference type="ARBA" id="ARBA00023136"/>
    </source>
</evidence>
<comment type="caution">
    <text evidence="9">The sequence shown here is derived from an EMBL/GenBank/DDBJ whole genome shotgun (WGS) entry which is preliminary data.</text>
</comment>
<feature type="transmembrane region" description="Helical" evidence="6">
    <location>
        <begin position="180"/>
        <end position="201"/>
    </location>
</feature>
<evidence type="ECO:0000313" key="9">
    <source>
        <dbReference type="EMBL" id="EIE22649.1"/>
    </source>
</evidence>
<evidence type="ECO:0000256" key="2">
    <source>
        <dbReference type="ARBA" id="ARBA00022692"/>
    </source>
</evidence>
<dbReference type="GO" id="GO:0016020">
    <property type="term" value="C:membrane"/>
    <property type="evidence" value="ECO:0007669"/>
    <property type="project" value="UniProtKB-SubCell"/>
</dbReference>
<evidence type="ECO:0000256" key="4">
    <source>
        <dbReference type="ARBA" id="ARBA00022989"/>
    </source>
</evidence>
<dbReference type="Pfam" id="PF01490">
    <property type="entry name" value="Aa_trans"/>
    <property type="match status" value="1"/>
</dbReference>
<feature type="signal peptide" evidence="7">
    <location>
        <begin position="1"/>
        <end position="19"/>
    </location>
</feature>
<feature type="transmembrane region" description="Helical" evidence="6">
    <location>
        <begin position="213"/>
        <end position="237"/>
    </location>
</feature>
<feature type="transmembrane region" description="Helical" evidence="6">
    <location>
        <begin position="315"/>
        <end position="336"/>
    </location>
</feature>
<feature type="transmembrane region" description="Helical" evidence="6">
    <location>
        <begin position="373"/>
        <end position="399"/>
    </location>
</feature>
<keyword evidence="5 6" id="KW-0472">Membrane</keyword>
<dbReference type="GO" id="GO:0015179">
    <property type="term" value="F:L-amino acid transmembrane transporter activity"/>
    <property type="evidence" value="ECO:0007669"/>
    <property type="project" value="TreeGrafter"/>
</dbReference>
<dbReference type="EMBL" id="AGSI01000009">
    <property type="protein sequence ID" value="EIE22649.1"/>
    <property type="molecule type" value="Genomic_DNA"/>
</dbReference>
<sequence length="407" mass="43805">RASWPVTVAMLLSLQLGWGLWLTPADFARLGWLPAGAAIVVLTLSTIYSGQLLLRLYQAVPDAVLFGDIGEAAAGCRGRSLVYWTVYSLDATRCIILHLAATQSLQHAANRSDCLLCGAIVAHIDTRMSSLVQVKSLADMGWFLSMGTAAQLFALVIVVVKLIMVPLDGATTELIHTNDAAVSIVAVMNLIFAYGGQFAYVEIINSMKKPARFTSAVALSTPIMSVAYLSLGVIGYWSRGRGVQEIIIFGTGMDVWSRSLMLNNLVLQALAQYLVNLNVWTHNVLTILARRKALQSSSRCNGICGCAGDHSRLPWLLASACIIAYSFGISVSLPFFSTLVGLVTSVTYLTCAYTIPCWFTLRLLGDSISKAEYALCWALVPLSLVFSCVGFAASVMALLDNLGTGEL</sequence>
<dbReference type="Proteomes" id="UP000007264">
    <property type="component" value="Unassembled WGS sequence"/>
</dbReference>
<keyword evidence="3" id="KW-0029">Amino-acid transport</keyword>
<dbReference type="PANTHER" id="PTHR22950">
    <property type="entry name" value="AMINO ACID TRANSPORTER"/>
    <property type="match status" value="1"/>
</dbReference>
<evidence type="ECO:0000313" key="10">
    <source>
        <dbReference type="Proteomes" id="UP000007264"/>
    </source>
</evidence>
<organism evidence="9 10">
    <name type="scientific">Coccomyxa subellipsoidea (strain C-169)</name>
    <name type="common">Green microalga</name>
    <dbReference type="NCBI Taxonomy" id="574566"/>
    <lineage>
        <taxon>Eukaryota</taxon>
        <taxon>Viridiplantae</taxon>
        <taxon>Chlorophyta</taxon>
        <taxon>core chlorophytes</taxon>
        <taxon>Trebouxiophyceae</taxon>
        <taxon>Trebouxiophyceae incertae sedis</taxon>
        <taxon>Coccomyxaceae</taxon>
        <taxon>Coccomyxa</taxon>
        <taxon>Coccomyxa subellipsoidea</taxon>
    </lineage>
</organism>
<accession>I0YW80</accession>
<dbReference type="AlphaFoldDB" id="I0YW80"/>
<keyword evidence="2 6" id="KW-0812">Transmembrane</keyword>
<evidence type="ECO:0000256" key="3">
    <source>
        <dbReference type="ARBA" id="ARBA00022970"/>
    </source>
</evidence>
<protein>
    <recommendedName>
        <fullName evidence="8">Amino acid transporter transmembrane domain-containing protein</fullName>
    </recommendedName>
</protein>
<evidence type="ECO:0000256" key="6">
    <source>
        <dbReference type="SAM" id="Phobius"/>
    </source>
</evidence>
<dbReference type="RefSeq" id="XP_005647193.1">
    <property type="nucleotide sequence ID" value="XM_005647136.1"/>
</dbReference>
<name>I0YW80_COCSC</name>
<keyword evidence="7" id="KW-0732">Signal</keyword>
<feature type="transmembrane region" description="Helical" evidence="6">
    <location>
        <begin position="270"/>
        <end position="289"/>
    </location>
</feature>
<feature type="transmembrane region" description="Helical" evidence="6">
    <location>
        <begin position="29"/>
        <end position="48"/>
    </location>
</feature>
<proteinExistence type="predicted"/>
<evidence type="ECO:0000256" key="7">
    <source>
        <dbReference type="SAM" id="SignalP"/>
    </source>
</evidence>
<evidence type="ECO:0000256" key="1">
    <source>
        <dbReference type="ARBA" id="ARBA00004141"/>
    </source>
</evidence>
<feature type="transmembrane region" description="Helical" evidence="6">
    <location>
        <begin position="342"/>
        <end position="361"/>
    </location>
</feature>
<dbReference type="OrthoDB" id="40134at2759"/>
<feature type="transmembrane region" description="Helical" evidence="6">
    <location>
        <begin position="137"/>
        <end position="160"/>
    </location>
</feature>
<dbReference type="eggNOG" id="ENOG502SDTU">
    <property type="taxonomic scope" value="Eukaryota"/>
</dbReference>
<dbReference type="KEGG" id="csl:COCSUDRAFT_16076"/>
<feature type="chain" id="PRO_5003636712" description="Amino acid transporter transmembrane domain-containing protein" evidence="7">
    <location>
        <begin position="20"/>
        <end position="407"/>
    </location>
</feature>
<evidence type="ECO:0000259" key="8">
    <source>
        <dbReference type="Pfam" id="PF01490"/>
    </source>
</evidence>
<keyword evidence="10" id="KW-1185">Reference proteome</keyword>